<keyword evidence="1" id="KW-0812">Transmembrane</keyword>
<feature type="transmembrane region" description="Helical" evidence="1">
    <location>
        <begin position="12"/>
        <end position="37"/>
    </location>
</feature>
<organism evidence="2 3">
    <name type="scientific">Iris pallida</name>
    <name type="common">Sweet iris</name>
    <dbReference type="NCBI Taxonomy" id="29817"/>
    <lineage>
        <taxon>Eukaryota</taxon>
        <taxon>Viridiplantae</taxon>
        <taxon>Streptophyta</taxon>
        <taxon>Embryophyta</taxon>
        <taxon>Tracheophyta</taxon>
        <taxon>Spermatophyta</taxon>
        <taxon>Magnoliopsida</taxon>
        <taxon>Liliopsida</taxon>
        <taxon>Asparagales</taxon>
        <taxon>Iridaceae</taxon>
        <taxon>Iridoideae</taxon>
        <taxon>Irideae</taxon>
        <taxon>Iris</taxon>
    </lineage>
</organism>
<accession>A0AAX6FTR9</accession>
<evidence type="ECO:0000313" key="2">
    <source>
        <dbReference type="EMBL" id="KAJ6819750.1"/>
    </source>
</evidence>
<name>A0AAX6FTR9_IRIPA</name>
<evidence type="ECO:0000256" key="1">
    <source>
        <dbReference type="SAM" id="Phobius"/>
    </source>
</evidence>
<evidence type="ECO:0000313" key="3">
    <source>
        <dbReference type="Proteomes" id="UP001140949"/>
    </source>
</evidence>
<comment type="caution">
    <text evidence="2">The sequence shown here is derived from an EMBL/GenBank/DDBJ whole genome shotgun (WGS) entry which is preliminary data.</text>
</comment>
<protein>
    <submittedName>
        <fullName evidence="2">Extensin</fullName>
    </submittedName>
</protein>
<reference evidence="2" key="2">
    <citation type="submission" date="2023-04" db="EMBL/GenBank/DDBJ databases">
        <authorList>
            <person name="Bruccoleri R.E."/>
            <person name="Oakeley E.J."/>
            <person name="Faust A.-M."/>
            <person name="Dessus-Babus S."/>
            <person name="Altorfer M."/>
            <person name="Burckhardt D."/>
            <person name="Oertli M."/>
            <person name="Naumann U."/>
            <person name="Petersen F."/>
            <person name="Wong J."/>
        </authorList>
    </citation>
    <scope>NUCLEOTIDE SEQUENCE</scope>
    <source>
        <strain evidence="2">GSM-AAB239-AS_SAM_17_03QT</strain>
        <tissue evidence="2">Leaf</tissue>
    </source>
</reference>
<dbReference type="EMBL" id="JANAVB010025999">
    <property type="protein sequence ID" value="KAJ6819750.1"/>
    <property type="molecule type" value="Genomic_DNA"/>
</dbReference>
<dbReference type="Proteomes" id="UP001140949">
    <property type="component" value="Unassembled WGS sequence"/>
</dbReference>
<proteinExistence type="predicted"/>
<keyword evidence="1" id="KW-1133">Transmembrane helix</keyword>
<dbReference type="AlphaFoldDB" id="A0AAX6FTR9"/>
<gene>
    <name evidence="2" type="ORF">M6B38_401085</name>
</gene>
<reference evidence="2" key="1">
    <citation type="journal article" date="2023" name="GigaByte">
        <title>Genome assembly of the bearded iris, Iris pallida Lam.</title>
        <authorList>
            <person name="Bruccoleri R.E."/>
            <person name="Oakeley E.J."/>
            <person name="Faust A.M.E."/>
            <person name="Altorfer M."/>
            <person name="Dessus-Babus S."/>
            <person name="Burckhardt D."/>
            <person name="Oertli M."/>
            <person name="Naumann U."/>
            <person name="Petersen F."/>
            <person name="Wong J."/>
        </authorList>
    </citation>
    <scope>NUCLEOTIDE SEQUENCE</scope>
    <source>
        <strain evidence="2">GSM-AAB239-AS_SAM_17_03QT</strain>
    </source>
</reference>
<keyword evidence="3" id="KW-1185">Reference proteome</keyword>
<keyword evidence="1" id="KW-0472">Membrane</keyword>
<sequence length="72" mass="8339">MLLVSPAKDLRQVHFLIAFRFIVVFSFHVYTYILLLVDTLVTRSSREGKYLSRHVDYPELSPVSFVNDSSCT</sequence>